<dbReference type="AlphaFoldDB" id="A0A839V9J8"/>
<accession>A0A839V9J8</accession>
<name>A0A839V9J8_9GAMM</name>
<dbReference type="InterPro" id="IPR022791">
    <property type="entry name" value="L-PG_synthase/AglD"/>
</dbReference>
<dbReference type="PANTHER" id="PTHR39087">
    <property type="entry name" value="UPF0104 MEMBRANE PROTEIN MJ1595"/>
    <property type="match status" value="1"/>
</dbReference>
<evidence type="ECO:0000256" key="5">
    <source>
        <dbReference type="ARBA" id="ARBA00023136"/>
    </source>
</evidence>
<organism evidence="7 8">
    <name type="scientific">Halomonas cerina</name>
    <dbReference type="NCBI Taxonomy" id="447424"/>
    <lineage>
        <taxon>Bacteria</taxon>
        <taxon>Pseudomonadati</taxon>
        <taxon>Pseudomonadota</taxon>
        <taxon>Gammaproteobacteria</taxon>
        <taxon>Oceanospirillales</taxon>
        <taxon>Halomonadaceae</taxon>
        <taxon>Halomonas</taxon>
    </lineage>
</organism>
<evidence type="ECO:0000313" key="7">
    <source>
        <dbReference type="EMBL" id="MBB3189397.1"/>
    </source>
</evidence>
<keyword evidence="8" id="KW-1185">Reference proteome</keyword>
<dbReference type="Pfam" id="PF03706">
    <property type="entry name" value="LPG_synthase_TM"/>
    <property type="match status" value="1"/>
</dbReference>
<feature type="transmembrane region" description="Helical" evidence="6">
    <location>
        <begin position="15"/>
        <end position="36"/>
    </location>
</feature>
<feature type="transmembrane region" description="Helical" evidence="6">
    <location>
        <begin position="42"/>
        <end position="64"/>
    </location>
</feature>
<evidence type="ECO:0000256" key="6">
    <source>
        <dbReference type="SAM" id="Phobius"/>
    </source>
</evidence>
<feature type="transmembrane region" description="Helical" evidence="6">
    <location>
        <begin position="130"/>
        <end position="147"/>
    </location>
</feature>
<proteinExistence type="predicted"/>
<evidence type="ECO:0000256" key="2">
    <source>
        <dbReference type="ARBA" id="ARBA00022475"/>
    </source>
</evidence>
<evidence type="ECO:0000256" key="4">
    <source>
        <dbReference type="ARBA" id="ARBA00022989"/>
    </source>
</evidence>
<feature type="transmembrane region" description="Helical" evidence="6">
    <location>
        <begin position="242"/>
        <end position="265"/>
    </location>
</feature>
<feature type="transmembrane region" description="Helical" evidence="6">
    <location>
        <begin position="210"/>
        <end position="236"/>
    </location>
</feature>
<dbReference type="Proteomes" id="UP000547614">
    <property type="component" value="Unassembled WGS sequence"/>
</dbReference>
<keyword evidence="2" id="KW-1003">Cell membrane</keyword>
<keyword evidence="3 6" id="KW-0812">Transmembrane</keyword>
<dbReference type="PANTHER" id="PTHR39087:SF2">
    <property type="entry name" value="UPF0104 MEMBRANE PROTEIN MJ1595"/>
    <property type="match status" value="1"/>
</dbReference>
<sequence length="320" mass="34327">MTAVVNHLEGWRLRALVLSIVAAMAGYLAFSLWGGWDDVVAAFVQIGVMGTLVALSMSLVNYGLRFVRWQLYLAQLDHRVAWRPSLRIYLSGFALTTTPGKAGEAFRGVLLKQHGVPFPTTFAAFISERLSDLVAIVLLTLVGLAQYPPARGLVLAGVAGIVVIVLCLSNQRLLTRLGHWASGRQDRGARMVAHTLHMLGNARRCHRPGLLAVASVISVVAWGAEALAFHWILVWLGADVSLAFAVFVYALSMLAGALSFLPGGLGGAEAVMVSLLVLKGLTMPMAIAATVFIRLATLWFAVMLGLLALILSRHGEPEAI</sequence>
<feature type="transmembrane region" description="Helical" evidence="6">
    <location>
        <begin position="153"/>
        <end position="174"/>
    </location>
</feature>
<gene>
    <name evidence="7" type="ORF">FHR94_000619</name>
</gene>
<keyword evidence="4 6" id="KW-1133">Transmembrane helix</keyword>
<evidence type="ECO:0000256" key="3">
    <source>
        <dbReference type="ARBA" id="ARBA00022692"/>
    </source>
</evidence>
<dbReference type="NCBIfam" id="TIGR00374">
    <property type="entry name" value="flippase-like domain"/>
    <property type="match status" value="1"/>
</dbReference>
<dbReference type="EMBL" id="JACHXP010000002">
    <property type="protein sequence ID" value="MBB3189397.1"/>
    <property type="molecule type" value="Genomic_DNA"/>
</dbReference>
<comment type="caution">
    <text evidence="7">The sequence shown here is derived from an EMBL/GenBank/DDBJ whole genome shotgun (WGS) entry which is preliminary data.</text>
</comment>
<dbReference type="GO" id="GO:0005886">
    <property type="term" value="C:plasma membrane"/>
    <property type="evidence" value="ECO:0007669"/>
    <property type="project" value="UniProtKB-SubCell"/>
</dbReference>
<dbReference type="RefSeq" id="WP_183324151.1">
    <property type="nucleotide sequence ID" value="NZ_JACHXP010000002.1"/>
</dbReference>
<feature type="transmembrane region" description="Helical" evidence="6">
    <location>
        <begin position="286"/>
        <end position="311"/>
    </location>
</feature>
<evidence type="ECO:0000313" key="8">
    <source>
        <dbReference type="Proteomes" id="UP000547614"/>
    </source>
</evidence>
<evidence type="ECO:0000256" key="1">
    <source>
        <dbReference type="ARBA" id="ARBA00004651"/>
    </source>
</evidence>
<reference evidence="7 8" key="1">
    <citation type="submission" date="2020-08" db="EMBL/GenBank/DDBJ databases">
        <title>Genomic Encyclopedia of Type Strains, Phase III (KMG-III): the genomes of soil and plant-associated and newly described type strains.</title>
        <authorList>
            <person name="Whitman W."/>
        </authorList>
    </citation>
    <scope>NUCLEOTIDE SEQUENCE [LARGE SCALE GENOMIC DNA]</scope>
    <source>
        <strain evidence="7 8">CECT 7282</strain>
    </source>
</reference>
<comment type="subcellular location">
    <subcellularLocation>
        <location evidence="1">Cell membrane</location>
        <topology evidence="1">Multi-pass membrane protein</topology>
    </subcellularLocation>
</comment>
<protein>
    <submittedName>
        <fullName evidence="7">Uncharacterized protein (TIRG00374 family)</fullName>
    </submittedName>
</protein>
<keyword evidence="5 6" id="KW-0472">Membrane</keyword>